<protein>
    <recommendedName>
        <fullName evidence="5">Pentatricopeptide repeat-containing protein</fullName>
    </recommendedName>
</protein>
<gene>
    <name evidence="3" type="ORF">GOP47_0002216</name>
</gene>
<feature type="repeat" description="PPR" evidence="2">
    <location>
        <begin position="867"/>
        <end position="902"/>
    </location>
</feature>
<dbReference type="GO" id="GO:0003723">
    <property type="term" value="F:RNA binding"/>
    <property type="evidence" value="ECO:0007669"/>
    <property type="project" value="InterPro"/>
</dbReference>
<dbReference type="InterPro" id="IPR046848">
    <property type="entry name" value="E_motif"/>
</dbReference>
<dbReference type="OrthoDB" id="1902039at2759"/>
<evidence type="ECO:0000256" key="1">
    <source>
        <dbReference type="ARBA" id="ARBA00022737"/>
    </source>
</evidence>
<evidence type="ECO:0000313" key="3">
    <source>
        <dbReference type="EMBL" id="KAI5082473.1"/>
    </source>
</evidence>
<feature type="repeat" description="PPR" evidence="2">
    <location>
        <begin position="322"/>
        <end position="356"/>
    </location>
</feature>
<name>A0A9D4VBB6_ADICA</name>
<feature type="repeat" description="PPR" evidence="2">
    <location>
        <begin position="118"/>
        <end position="152"/>
    </location>
</feature>
<feature type="repeat" description="PPR" evidence="2">
    <location>
        <begin position="526"/>
        <end position="560"/>
    </location>
</feature>
<sequence length="1012" mass="111362">MKLQSSGNALWFDGWYGHDAEFIAREVSVHAKNADPGKNKGKALSIVTVQHLDDSSSFVASLRQCAKLKNLPRGSMLYNKIQELGLLPKCLDAVVHMFVKCGALEKAHELLSMHQIRNVSSWTTLIDGYARQGQGEKALNCFDEMQGNSISPDAVTYACILKACGAIKAAERGKEIHDEIVRQGLLETNVVLANSLIDMYARCGMLRSAHSVLEEIPCRDIVSWNVMIAGYARQGEGRQALDCFEQMQGEGFFPNAKTFASVLKACGTLKAFEKGDQIHDEILKQGLLTNDIVLGNALVDMYVKCGALPKAQKVVDELSFHDTITWNTLIAGYVQQDQGEQALSCFKQMQLEGFSPDTMTFTCVLKACGSLKEIDKGEKIYDEISRQRFLNNNIVLCNALIDMYAKCGSLIKARQVLVSMPFRDIVSWNSLIGGYSQQSEWSHALDCFKQMKQEGFSPDAVTFTCLLKACGSIKAIDEGEQIHEELARQGLLKSNVVLATALIDMYAKCDALEKAQQVLEKISVRDVVAWNVIILGYAKQGRAEQTIACFEQMYCEGLSPNAVTLSSVLKAYGMLGCFDKVEQFHDEIGRRGWLGNDLALSTALVDAYVKCGALTKAQHTLEELPFRNTVSWSALIAGYAQQGHGEQALQCFARMKQEGFSPDAVTYACILKACGTIKAADVGEQIHSEIARHGWLESNSMLGNAVVDMYANCGALLKAGEMLKQLRFPSVVSWNTLIAGYVQHGETEQALKCFGQMQLEGISPNEVTFGCTLKACAAIGATDKGAQIHDVIMRQDMLGSDSLLGTALVDMYAKGGALVKAQQVLEELPCRDVVSWSALVAGYAQWGQDKEVRNCLDRMQREGFPPNLVTFSSVLNACSRSGLVEDGYMYLMDMVTKYGVQPHVEHYSCLVDLLGRAGHLDRAIKVIQIMPYFHHFGAWSALLCACQKWGDVNVGRWAFEQAVRVDKSNAAAYVLMANIYSAAGMQEDASKVNAMRMEVDHRVSHSTLCLLS</sequence>
<dbReference type="InterPro" id="IPR011990">
    <property type="entry name" value="TPR-like_helical_dom_sf"/>
</dbReference>
<dbReference type="NCBIfam" id="TIGR00756">
    <property type="entry name" value="PPR"/>
    <property type="match status" value="9"/>
</dbReference>
<dbReference type="PANTHER" id="PTHR47926">
    <property type="entry name" value="PENTATRICOPEPTIDE REPEAT-CONTAINING PROTEIN"/>
    <property type="match status" value="1"/>
</dbReference>
<dbReference type="FunFam" id="1.25.40.10:FF:000285">
    <property type="entry name" value="Pentatricopeptide repeat-containing protein, chloroplastic"/>
    <property type="match status" value="1"/>
</dbReference>
<dbReference type="Proteomes" id="UP000886520">
    <property type="component" value="Chromosome 2"/>
</dbReference>
<dbReference type="Pfam" id="PF01535">
    <property type="entry name" value="PPR"/>
    <property type="match status" value="3"/>
</dbReference>
<accession>A0A9D4VBB6</accession>
<evidence type="ECO:0008006" key="5">
    <source>
        <dbReference type="Google" id="ProtNLM"/>
    </source>
</evidence>
<dbReference type="GO" id="GO:0009451">
    <property type="term" value="P:RNA modification"/>
    <property type="evidence" value="ECO:0007669"/>
    <property type="project" value="InterPro"/>
</dbReference>
<dbReference type="FunFam" id="1.25.40.10:FF:000031">
    <property type="entry name" value="Pentatricopeptide repeat-containing protein mitochondrial"/>
    <property type="match status" value="3"/>
</dbReference>
<keyword evidence="1" id="KW-0677">Repeat</keyword>
<dbReference type="AlphaFoldDB" id="A0A9D4VBB6"/>
<organism evidence="3 4">
    <name type="scientific">Adiantum capillus-veneris</name>
    <name type="common">Maidenhair fern</name>
    <dbReference type="NCBI Taxonomy" id="13818"/>
    <lineage>
        <taxon>Eukaryota</taxon>
        <taxon>Viridiplantae</taxon>
        <taxon>Streptophyta</taxon>
        <taxon>Embryophyta</taxon>
        <taxon>Tracheophyta</taxon>
        <taxon>Polypodiopsida</taxon>
        <taxon>Polypodiidae</taxon>
        <taxon>Polypodiales</taxon>
        <taxon>Pteridineae</taxon>
        <taxon>Pteridaceae</taxon>
        <taxon>Vittarioideae</taxon>
        <taxon>Adiantum</taxon>
    </lineage>
</organism>
<dbReference type="Pfam" id="PF20431">
    <property type="entry name" value="E_motif"/>
    <property type="match status" value="1"/>
</dbReference>
<feature type="repeat" description="PPR" evidence="2">
    <location>
        <begin position="459"/>
        <end position="493"/>
    </location>
</feature>
<proteinExistence type="predicted"/>
<dbReference type="InterPro" id="IPR046960">
    <property type="entry name" value="PPR_At4g14850-like_plant"/>
</dbReference>
<dbReference type="FunFam" id="1.25.40.10:FF:000381">
    <property type="entry name" value="Pentatricopeptide repeat-containing protein"/>
    <property type="match status" value="1"/>
</dbReference>
<dbReference type="Gene3D" id="1.25.40.10">
    <property type="entry name" value="Tetratricopeptide repeat domain"/>
    <property type="match status" value="8"/>
</dbReference>
<dbReference type="FunFam" id="1.25.40.10:FF:000382">
    <property type="entry name" value="Pentatricopeptide repeat-containing protein"/>
    <property type="match status" value="1"/>
</dbReference>
<reference evidence="3" key="1">
    <citation type="submission" date="2021-01" db="EMBL/GenBank/DDBJ databases">
        <title>Adiantum capillus-veneris genome.</title>
        <authorList>
            <person name="Fang Y."/>
            <person name="Liao Q."/>
        </authorList>
    </citation>
    <scope>NUCLEOTIDE SEQUENCE</scope>
    <source>
        <strain evidence="3">H3</strain>
        <tissue evidence="3">Leaf</tissue>
    </source>
</reference>
<dbReference type="InterPro" id="IPR002885">
    <property type="entry name" value="PPR_rpt"/>
</dbReference>
<feature type="repeat" description="PPR" evidence="2">
    <location>
        <begin position="628"/>
        <end position="662"/>
    </location>
</feature>
<dbReference type="EMBL" id="JABFUD020000003">
    <property type="protein sequence ID" value="KAI5082473.1"/>
    <property type="molecule type" value="Genomic_DNA"/>
</dbReference>
<dbReference type="Pfam" id="PF13041">
    <property type="entry name" value="PPR_2"/>
    <property type="match status" value="8"/>
</dbReference>
<dbReference type="SUPFAM" id="SSF48452">
    <property type="entry name" value="TPR-like"/>
    <property type="match status" value="1"/>
</dbReference>
<feature type="repeat" description="PPR" evidence="2">
    <location>
        <begin position="832"/>
        <end position="866"/>
    </location>
</feature>
<dbReference type="PROSITE" id="PS51375">
    <property type="entry name" value="PPR"/>
    <property type="match status" value="10"/>
</dbReference>
<comment type="caution">
    <text evidence="3">The sequence shown here is derived from an EMBL/GenBank/DDBJ whole genome shotgun (WGS) entry which is preliminary data.</text>
</comment>
<keyword evidence="4" id="KW-1185">Reference proteome</keyword>
<feature type="repeat" description="PPR" evidence="2">
    <location>
        <begin position="730"/>
        <end position="764"/>
    </location>
</feature>
<feature type="repeat" description="PPR" evidence="2">
    <location>
        <begin position="424"/>
        <end position="458"/>
    </location>
</feature>
<evidence type="ECO:0000256" key="2">
    <source>
        <dbReference type="PROSITE-ProRule" id="PRU00708"/>
    </source>
</evidence>
<evidence type="ECO:0000313" key="4">
    <source>
        <dbReference type="Proteomes" id="UP000886520"/>
    </source>
</evidence>
<dbReference type="FunFam" id="1.25.40.10:FF:000090">
    <property type="entry name" value="Pentatricopeptide repeat-containing protein, chloroplastic"/>
    <property type="match status" value="1"/>
</dbReference>
<feature type="repeat" description="PPR" evidence="2">
    <location>
        <begin position="220"/>
        <end position="254"/>
    </location>
</feature>